<dbReference type="HOGENOM" id="CLU_004223_1_0_1"/>
<dbReference type="InterPro" id="IPR051701">
    <property type="entry name" value="Mito_OM_Translocase_MSP1"/>
</dbReference>
<dbReference type="GO" id="GO:0005524">
    <property type="term" value="F:ATP binding"/>
    <property type="evidence" value="ECO:0007669"/>
    <property type="project" value="UniProtKB-KW"/>
</dbReference>
<feature type="compositionally biased region" description="Polar residues" evidence="5">
    <location>
        <begin position="644"/>
        <end position="653"/>
    </location>
</feature>
<feature type="region of interest" description="Disordered" evidence="5">
    <location>
        <begin position="637"/>
        <end position="686"/>
    </location>
</feature>
<dbReference type="VEuPathDB" id="FungiDB:PV10_01818"/>
<feature type="region of interest" description="Disordered" evidence="5">
    <location>
        <begin position="301"/>
        <end position="333"/>
    </location>
</feature>
<feature type="compositionally biased region" description="Basic and acidic residues" evidence="5">
    <location>
        <begin position="1010"/>
        <end position="1019"/>
    </location>
</feature>
<dbReference type="InterPro" id="IPR003959">
    <property type="entry name" value="ATPase_AAA_core"/>
</dbReference>
<comment type="subcellular location">
    <subcellularLocation>
        <location evidence="1">Mitochondrion outer membrane</location>
        <topology evidence="1">Single-pass membrane protein</topology>
    </subcellularLocation>
</comment>
<dbReference type="SMART" id="SM00382">
    <property type="entry name" value="AAA"/>
    <property type="match status" value="1"/>
</dbReference>
<dbReference type="AlphaFoldDB" id="A0A0D2AGS9"/>
<dbReference type="Proteomes" id="UP000054302">
    <property type="component" value="Unassembled WGS sequence"/>
</dbReference>
<proteinExistence type="predicted"/>
<dbReference type="Gene3D" id="1.10.8.60">
    <property type="match status" value="1"/>
</dbReference>
<dbReference type="GeneID" id="27319663"/>
<dbReference type="InterPro" id="IPR056027">
    <property type="entry name" value="DUF7608"/>
</dbReference>
<keyword evidence="4" id="KW-0067">ATP-binding</keyword>
<sequence>MHSALQAEVRFTRVLTATCRHCARNLPRNLPRSFHSAKRLQVPPRPQNNDTSITGPAVTSDAREPRNRTDTAKESVSHDNVPPSPAQTTSPGNPPSAIEKPLSEFHGSPAKRRMRSRMSKAVDLEYEPPEWFPEVNILLHSENQSPSEFEIIPTPPRARTTLDSAGKNSDGGPAAPDDSSSPENSIKPHGSPRYAIDEAQYEEVWRTARGLLKVPHDQLHRLPEADHLRNHLLLSFVDKHGDLFLDALVRDLARDLGCDLMALDAQDLVELYKGSFNETEGPTPERLLSYEIFTEAYPDYSVKAKERPNPEEEQDEDEDDESDHPNMDSFGKMGESGALGLPIVVGKPISINLKDLFDGPAGRAVWRDRSRSTSGGLSKSKQSGSEGVVPGLFQSLDRRRADLAGRVDSEAPSSQTLESQPSNDQAMGTGHPPNAPTIVHIKDLRAIQDTDLGQRFMSGLFEEVGKRRKRGQNIIIVGTDSARNEPMRLDKLHDIQTGGQTEVSQNIVLTPGYRPWNDLIFSQDGRRRISVINMRHLWDALRYRDPSIFAELKPGFWAGEAFNQIPHEDLTFQGYKVWSYAHVHRIAAFMAGALEVPCQTAVEKSESPEWQALMPIIAAQKSLVASDEGKVRWFEREQKRRSTRTQNRLSSQGKAFMELSGKNNKDQALKGHEEEPMKDESPLRKLHSTVSKYEKKLMNGIIEAKNISTTFNDVHMPVETIDALNTMTTLSLTRPDAFKYGVLASDKIPGLLLYGPPGTGKTLAAKAVARESGATMLEVSAADINDMYVGEGEKNVKAVFSLARKLSPCVVFLDEADAIFSARGNQGRRASHREILNQFLKEWDGMSNDSTSAFIMVATNRPMDLDDAVLRRLPRRLLVDLPTESDRLAILKIHLRNETLADDLDLATIAKNTPFYSGSDLKNACVAAALNAVREENHAASQHTGDQPYQYPDRRTLTAKHFERALEDISASVSEDMNSLRDIKKFDEQYGDKRGKKKKNPRLGFPTSKPQKDTVKVRE</sequence>
<evidence type="ECO:0000313" key="7">
    <source>
        <dbReference type="EMBL" id="KIV98138.1"/>
    </source>
</evidence>
<feature type="domain" description="AAA+ ATPase" evidence="6">
    <location>
        <begin position="747"/>
        <end position="883"/>
    </location>
</feature>
<feature type="region of interest" description="Disordered" evidence="5">
    <location>
        <begin position="365"/>
        <end position="390"/>
    </location>
</feature>
<feature type="compositionally biased region" description="Low complexity" evidence="5">
    <location>
        <begin position="372"/>
        <end position="387"/>
    </location>
</feature>
<dbReference type="OMA" id="WDGMSND"/>
<keyword evidence="3" id="KW-0472">Membrane</keyword>
<feature type="compositionally biased region" description="Acidic residues" evidence="5">
    <location>
        <begin position="311"/>
        <end position="322"/>
    </location>
</feature>
<feature type="compositionally biased region" description="Basic and acidic residues" evidence="5">
    <location>
        <begin position="663"/>
        <end position="683"/>
    </location>
</feature>
<name>A0A0D2AGS9_EXOME</name>
<feature type="compositionally biased region" description="Polar residues" evidence="5">
    <location>
        <begin position="411"/>
        <end position="426"/>
    </location>
</feature>
<keyword evidence="3" id="KW-0496">Mitochondrion</keyword>
<gene>
    <name evidence="7" type="ORF">PV10_01818</name>
</gene>
<feature type="region of interest" description="Disordered" evidence="5">
    <location>
        <begin position="986"/>
        <end position="1019"/>
    </location>
</feature>
<evidence type="ECO:0000256" key="3">
    <source>
        <dbReference type="ARBA" id="ARBA00022787"/>
    </source>
</evidence>
<keyword evidence="2" id="KW-0547">Nucleotide-binding</keyword>
<reference evidence="7 8" key="1">
    <citation type="submission" date="2015-01" db="EMBL/GenBank/DDBJ databases">
        <title>The Genome Sequence of Exophiala mesophila CBS40295.</title>
        <authorList>
            <consortium name="The Broad Institute Genomics Platform"/>
            <person name="Cuomo C."/>
            <person name="de Hoog S."/>
            <person name="Gorbushina A."/>
            <person name="Stielow B."/>
            <person name="Teixiera M."/>
            <person name="Abouelleil A."/>
            <person name="Chapman S.B."/>
            <person name="Priest M."/>
            <person name="Young S.K."/>
            <person name="Wortman J."/>
            <person name="Nusbaum C."/>
            <person name="Birren B."/>
        </authorList>
    </citation>
    <scope>NUCLEOTIDE SEQUENCE [LARGE SCALE GENOMIC DNA]</scope>
    <source>
        <strain evidence="7 8">CBS 40295</strain>
    </source>
</reference>
<feature type="region of interest" description="Disordered" evidence="5">
    <location>
        <begin position="404"/>
        <end position="437"/>
    </location>
</feature>
<evidence type="ECO:0000256" key="4">
    <source>
        <dbReference type="ARBA" id="ARBA00022840"/>
    </source>
</evidence>
<keyword evidence="3" id="KW-1000">Mitochondrion outer membrane</keyword>
<organism evidence="7 8">
    <name type="scientific">Exophiala mesophila</name>
    <name type="common">Black yeast-like fungus</name>
    <dbReference type="NCBI Taxonomy" id="212818"/>
    <lineage>
        <taxon>Eukaryota</taxon>
        <taxon>Fungi</taxon>
        <taxon>Dikarya</taxon>
        <taxon>Ascomycota</taxon>
        <taxon>Pezizomycotina</taxon>
        <taxon>Eurotiomycetes</taxon>
        <taxon>Chaetothyriomycetidae</taxon>
        <taxon>Chaetothyriales</taxon>
        <taxon>Herpotrichiellaceae</taxon>
        <taxon>Exophiala</taxon>
    </lineage>
</organism>
<keyword evidence="8" id="KW-1185">Reference proteome</keyword>
<dbReference type="Gene3D" id="3.40.50.300">
    <property type="entry name" value="P-loop containing nucleotide triphosphate hydrolases"/>
    <property type="match status" value="1"/>
</dbReference>
<dbReference type="PANTHER" id="PTHR45644">
    <property type="entry name" value="AAA ATPASE, PUTATIVE (AFU_ORTHOLOGUE AFUA_2G12920)-RELATED-RELATED"/>
    <property type="match status" value="1"/>
</dbReference>
<dbReference type="GO" id="GO:0005741">
    <property type="term" value="C:mitochondrial outer membrane"/>
    <property type="evidence" value="ECO:0007669"/>
    <property type="project" value="UniProtKB-SubCell"/>
</dbReference>
<evidence type="ECO:0000259" key="6">
    <source>
        <dbReference type="SMART" id="SM00382"/>
    </source>
</evidence>
<feature type="region of interest" description="Disordered" evidence="5">
    <location>
        <begin position="27"/>
        <end position="116"/>
    </location>
</feature>
<protein>
    <recommendedName>
        <fullName evidence="6">AAA+ ATPase domain-containing protein</fullName>
    </recommendedName>
</protein>
<dbReference type="PANTHER" id="PTHR45644:SF56">
    <property type="entry name" value="AAA ATPASE, PUTATIVE (AFU_ORTHOLOGUE AFUA_2G12920)-RELATED"/>
    <property type="match status" value="1"/>
</dbReference>
<dbReference type="InterPro" id="IPR041569">
    <property type="entry name" value="AAA_lid_3"/>
</dbReference>
<dbReference type="STRING" id="212818.A0A0D2AGS9"/>
<evidence type="ECO:0000256" key="1">
    <source>
        <dbReference type="ARBA" id="ARBA00004572"/>
    </source>
</evidence>
<accession>A0A0D2AGS9</accession>
<dbReference type="RefSeq" id="XP_016229712.1">
    <property type="nucleotide sequence ID" value="XM_016366063.1"/>
</dbReference>
<feature type="region of interest" description="Disordered" evidence="5">
    <location>
        <begin position="146"/>
        <end position="193"/>
    </location>
</feature>
<dbReference type="GO" id="GO:0016887">
    <property type="term" value="F:ATP hydrolysis activity"/>
    <property type="evidence" value="ECO:0007669"/>
    <property type="project" value="InterPro"/>
</dbReference>
<dbReference type="Pfam" id="PF24581">
    <property type="entry name" value="DUF7608"/>
    <property type="match status" value="1"/>
</dbReference>
<dbReference type="OrthoDB" id="39734at2759"/>
<dbReference type="Pfam" id="PF17862">
    <property type="entry name" value="AAA_lid_3"/>
    <property type="match status" value="1"/>
</dbReference>
<dbReference type="EMBL" id="KN847520">
    <property type="protein sequence ID" value="KIV98138.1"/>
    <property type="molecule type" value="Genomic_DNA"/>
</dbReference>
<dbReference type="Pfam" id="PF00004">
    <property type="entry name" value="AAA"/>
    <property type="match status" value="1"/>
</dbReference>
<dbReference type="InterPro" id="IPR027417">
    <property type="entry name" value="P-loop_NTPase"/>
</dbReference>
<dbReference type="InterPro" id="IPR003593">
    <property type="entry name" value="AAA+_ATPase"/>
</dbReference>
<dbReference type="SUPFAM" id="SSF52540">
    <property type="entry name" value="P-loop containing nucleoside triphosphate hydrolases"/>
    <property type="match status" value="1"/>
</dbReference>
<feature type="compositionally biased region" description="Basic and acidic residues" evidence="5">
    <location>
        <begin position="61"/>
        <end position="77"/>
    </location>
</feature>
<evidence type="ECO:0000256" key="2">
    <source>
        <dbReference type="ARBA" id="ARBA00022741"/>
    </source>
</evidence>
<evidence type="ECO:0000256" key="5">
    <source>
        <dbReference type="SAM" id="MobiDB-lite"/>
    </source>
</evidence>
<evidence type="ECO:0000313" key="8">
    <source>
        <dbReference type="Proteomes" id="UP000054302"/>
    </source>
</evidence>